<proteinExistence type="predicted"/>
<comment type="caution">
    <text evidence="3">The sequence shown here is derived from an EMBL/GenBank/DDBJ whole genome shotgun (WGS) entry which is preliminary data.</text>
</comment>
<evidence type="ECO:0000259" key="2">
    <source>
        <dbReference type="Pfam" id="PF01520"/>
    </source>
</evidence>
<name>A0ABX3ZLP7_9BACL</name>
<dbReference type="InterPro" id="IPR002508">
    <property type="entry name" value="MurNAc-LAA_cat"/>
</dbReference>
<keyword evidence="1" id="KW-0378">Hydrolase</keyword>
<feature type="domain" description="MurNAc-LAA" evidence="2">
    <location>
        <begin position="2"/>
        <end position="54"/>
    </location>
</feature>
<dbReference type="EMBL" id="NHNT01000001">
    <property type="protein sequence ID" value="OUZ40671.1"/>
    <property type="molecule type" value="Genomic_DNA"/>
</dbReference>
<evidence type="ECO:0000256" key="1">
    <source>
        <dbReference type="ARBA" id="ARBA00022801"/>
    </source>
</evidence>
<dbReference type="Gene3D" id="3.40.630.40">
    <property type="entry name" value="Zn-dependent exopeptidases"/>
    <property type="match status" value="1"/>
</dbReference>
<dbReference type="Pfam" id="PF01520">
    <property type="entry name" value="Amidase_3"/>
    <property type="match status" value="1"/>
</dbReference>
<organism evidence="3 4">
    <name type="scientific">Solibacillus kalamii</name>
    <dbReference type="NCBI Taxonomy" id="1748298"/>
    <lineage>
        <taxon>Bacteria</taxon>
        <taxon>Bacillati</taxon>
        <taxon>Bacillota</taxon>
        <taxon>Bacilli</taxon>
        <taxon>Bacillales</taxon>
        <taxon>Caryophanaceae</taxon>
        <taxon>Solibacillus</taxon>
    </lineage>
</organism>
<dbReference type="PANTHER" id="PTHR30404:SF0">
    <property type="entry name" value="N-ACETYLMURAMOYL-L-ALANINE AMIDASE AMIC"/>
    <property type="match status" value="1"/>
</dbReference>
<gene>
    <name evidence="3" type="ORF">CBM15_02030</name>
</gene>
<dbReference type="Proteomes" id="UP000196594">
    <property type="component" value="Unassembled WGS sequence"/>
</dbReference>
<dbReference type="PANTHER" id="PTHR30404">
    <property type="entry name" value="N-ACETYLMURAMOYL-L-ALANINE AMIDASE"/>
    <property type="match status" value="1"/>
</dbReference>
<dbReference type="RefSeq" id="WP_087615536.1">
    <property type="nucleotide sequence ID" value="NZ_JAFBEY010000002.1"/>
</dbReference>
<protein>
    <recommendedName>
        <fullName evidence="2">MurNAc-LAA domain-containing protein</fullName>
    </recommendedName>
</protein>
<sequence>MDPGHGGQDPGAIGAKSKEAENVLKVALALEKKLISQGYEVRLSRRTDTYLSLTFRDYRKYKP</sequence>
<dbReference type="SUPFAM" id="SSF53187">
    <property type="entry name" value="Zn-dependent exopeptidases"/>
    <property type="match status" value="1"/>
</dbReference>
<accession>A0ABX3ZLP7</accession>
<dbReference type="CDD" id="cd02696">
    <property type="entry name" value="MurNAc-LAA"/>
    <property type="match status" value="1"/>
</dbReference>
<evidence type="ECO:0000313" key="4">
    <source>
        <dbReference type="Proteomes" id="UP000196594"/>
    </source>
</evidence>
<dbReference type="InterPro" id="IPR050695">
    <property type="entry name" value="N-acetylmuramoyl_amidase_3"/>
</dbReference>
<keyword evidence="4" id="KW-1185">Reference proteome</keyword>
<evidence type="ECO:0000313" key="3">
    <source>
        <dbReference type="EMBL" id="OUZ40671.1"/>
    </source>
</evidence>
<reference evidence="3 4" key="1">
    <citation type="journal article" date="2017" name="Int. J. Syst. Evol. Microbiol.">
        <title>Solibacillus kalamii sp. nov., isolated from a high-efficiency particulate arrestance filter system used in the International Space Station.</title>
        <authorList>
            <person name="Checinska Sielaff A."/>
            <person name="Kumar R.M."/>
            <person name="Pal D."/>
            <person name="Mayilraj S."/>
            <person name="Venkateswaran K."/>
        </authorList>
    </citation>
    <scope>NUCLEOTIDE SEQUENCE [LARGE SCALE GENOMIC DNA]</scope>
    <source>
        <strain evidence="3 4">ISSFR-015</strain>
    </source>
</reference>